<accession>A0A9W9YPE2</accession>
<keyword evidence="15" id="KW-0407">Ion channel</keyword>
<feature type="transmembrane region" description="Helical" evidence="19">
    <location>
        <begin position="1565"/>
        <end position="1589"/>
    </location>
</feature>
<evidence type="ECO:0000313" key="22">
    <source>
        <dbReference type="EMBL" id="KAJ7360538.1"/>
    </source>
</evidence>
<feature type="region of interest" description="Disordered" evidence="18">
    <location>
        <begin position="1113"/>
        <end position="1134"/>
    </location>
</feature>
<feature type="transmembrane region" description="Helical" evidence="19">
    <location>
        <begin position="1476"/>
        <end position="1497"/>
    </location>
</feature>
<dbReference type="Pfam" id="PF08016">
    <property type="entry name" value="PKD_channel"/>
    <property type="match status" value="1"/>
</dbReference>
<evidence type="ECO:0000256" key="15">
    <source>
        <dbReference type="ARBA" id="ARBA00023303"/>
    </source>
</evidence>
<keyword evidence="23" id="KW-1185">Reference proteome</keyword>
<keyword evidence="14" id="KW-0966">Cell projection</keyword>
<dbReference type="EMBL" id="MU827309">
    <property type="protein sequence ID" value="KAJ7360538.1"/>
    <property type="molecule type" value="Genomic_DNA"/>
</dbReference>
<keyword evidence="8 19" id="KW-1133">Transmembrane helix</keyword>
<dbReference type="GO" id="GO:0050982">
    <property type="term" value="P:detection of mechanical stimulus"/>
    <property type="evidence" value="ECO:0007669"/>
    <property type="project" value="TreeGrafter"/>
</dbReference>
<dbReference type="PANTHER" id="PTHR10877:SF150">
    <property type="entry name" value="REJ DOMAIN-CONTAINING PROTEIN"/>
    <property type="match status" value="1"/>
</dbReference>
<evidence type="ECO:0000256" key="6">
    <source>
        <dbReference type="ARBA" id="ARBA00022692"/>
    </source>
</evidence>
<feature type="region of interest" description="Disordered" evidence="18">
    <location>
        <begin position="556"/>
        <end position="575"/>
    </location>
</feature>
<dbReference type="InterPro" id="IPR002859">
    <property type="entry name" value="PKD/REJ-like"/>
</dbReference>
<feature type="transmembrane region" description="Helical" evidence="19">
    <location>
        <begin position="910"/>
        <end position="929"/>
    </location>
</feature>
<feature type="transmembrane region" description="Helical" evidence="19">
    <location>
        <begin position="1526"/>
        <end position="1545"/>
    </location>
</feature>
<feature type="compositionally biased region" description="Basic and acidic residues" evidence="18">
    <location>
        <begin position="1113"/>
        <end position="1129"/>
    </location>
</feature>
<dbReference type="Pfam" id="PF01477">
    <property type="entry name" value="PLAT"/>
    <property type="match status" value="1"/>
</dbReference>
<evidence type="ECO:0000313" key="23">
    <source>
        <dbReference type="Proteomes" id="UP001163046"/>
    </source>
</evidence>
<keyword evidence="9" id="KW-0175">Coiled coil</keyword>
<dbReference type="FunFam" id="1.10.287.70:FF:000055">
    <property type="entry name" value="Polycystic kidney disease 2-like 1"/>
    <property type="match status" value="1"/>
</dbReference>
<dbReference type="Gene3D" id="1.10.287.70">
    <property type="match status" value="1"/>
</dbReference>
<dbReference type="InterPro" id="IPR014010">
    <property type="entry name" value="REJ_dom"/>
</dbReference>
<dbReference type="PROSITE" id="PS51111">
    <property type="entry name" value="REJ"/>
    <property type="match status" value="1"/>
</dbReference>
<dbReference type="InterPro" id="IPR001024">
    <property type="entry name" value="PLAT/LH2_dom"/>
</dbReference>
<dbReference type="SUPFAM" id="SSF81324">
    <property type="entry name" value="Voltage-gated potassium channels"/>
    <property type="match status" value="1"/>
</dbReference>
<dbReference type="InterPro" id="IPR051223">
    <property type="entry name" value="Polycystin"/>
</dbReference>
<evidence type="ECO:0000256" key="3">
    <source>
        <dbReference type="ARBA" id="ARBA00007200"/>
    </source>
</evidence>
<evidence type="ECO:0000256" key="16">
    <source>
        <dbReference type="PIRSR" id="PIRSR603915-2"/>
    </source>
</evidence>
<evidence type="ECO:0000259" key="20">
    <source>
        <dbReference type="PROSITE" id="PS50095"/>
    </source>
</evidence>
<dbReference type="InterPro" id="IPR000203">
    <property type="entry name" value="GPS"/>
</dbReference>
<evidence type="ECO:0000256" key="12">
    <source>
        <dbReference type="ARBA" id="ARBA00023157"/>
    </source>
</evidence>
<feature type="transmembrane region" description="Helical" evidence="19">
    <location>
        <begin position="701"/>
        <end position="721"/>
    </location>
</feature>
<evidence type="ECO:0000256" key="13">
    <source>
        <dbReference type="ARBA" id="ARBA00023180"/>
    </source>
</evidence>
<comment type="caution">
    <text evidence="17">Lacks conserved residue(s) required for the propagation of feature annotation.</text>
</comment>
<feature type="transmembrane region" description="Helical" evidence="19">
    <location>
        <begin position="949"/>
        <end position="971"/>
    </location>
</feature>
<dbReference type="GO" id="GO:0005886">
    <property type="term" value="C:plasma membrane"/>
    <property type="evidence" value="ECO:0007669"/>
    <property type="project" value="UniProtKB-SubCell"/>
</dbReference>
<dbReference type="PROSITE" id="PS50095">
    <property type="entry name" value="PLAT"/>
    <property type="match status" value="1"/>
</dbReference>
<proteinExistence type="inferred from homology"/>
<keyword evidence="11 19" id="KW-0472">Membrane</keyword>
<comment type="caution">
    <text evidence="22">The sequence shown here is derived from an EMBL/GenBank/DDBJ whole genome shotgun (WGS) entry which is preliminary data.</text>
</comment>
<keyword evidence="6 19" id="KW-0812">Transmembrane</keyword>
<comment type="similarity">
    <text evidence="3">Belongs to the polycystin family.</text>
</comment>
<dbReference type="SMART" id="SM00303">
    <property type="entry name" value="GPS"/>
    <property type="match status" value="1"/>
</dbReference>
<keyword evidence="13" id="KW-0325">Glycoprotein</keyword>
<evidence type="ECO:0000256" key="5">
    <source>
        <dbReference type="ARBA" id="ARBA00022475"/>
    </source>
</evidence>
<evidence type="ECO:0000256" key="14">
    <source>
        <dbReference type="ARBA" id="ARBA00023273"/>
    </source>
</evidence>
<name>A0A9W9YPE2_9CNID</name>
<dbReference type="InterPro" id="IPR046338">
    <property type="entry name" value="GAIN_dom_sf"/>
</dbReference>
<dbReference type="InterPro" id="IPR013122">
    <property type="entry name" value="PKD1_2_channel"/>
</dbReference>
<organism evidence="22 23">
    <name type="scientific">Desmophyllum pertusum</name>
    <dbReference type="NCBI Taxonomy" id="174260"/>
    <lineage>
        <taxon>Eukaryota</taxon>
        <taxon>Metazoa</taxon>
        <taxon>Cnidaria</taxon>
        <taxon>Anthozoa</taxon>
        <taxon>Hexacorallia</taxon>
        <taxon>Scleractinia</taxon>
        <taxon>Caryophylliina</taxon>
        <taxon>Caryophylliidae</taxon>
        <taxon>Desmophyllum</taxon>
    </lineage>
</organism>
<dbReference type="GO" id="GO:0005509">
    <property type="term" value="F:calcium ion binding"/>
    <property type="evidence" value="ECO:0007669"/>
    <property type="project" value="InterPro"/>
</dbReference>
<evidence type="ECO:0000256" key="1">
    <source>
        <dbReference type="ARBA" id="ARBA00004138"/>
    </source>
</evidence>
<dbReference type="PRINTS" id="PR01433">
    <property type="entry name" value="POLYCYSTIN2"/>
</dbReference>
<dbReference type="Pfam" id="PF20519">
    <property type="entry name" value="Polycystin_dom"/>
    <property type="match status" value="1"/>
</dbReference>
<evidence type="ECO:0000256" key="11">
    <source>
        <dbReference type="ARBA" id="ARBA00023136"/>
    </source>
</evidence>
<evidence type="ECO:0000256" key="10">
    <source>
        <dbReference type="ARBA" id="ARBA00023065"/>
    </source>
</evidence>
<keyword evidence="10" id="KW-0406">Ion transport</keyword>
<dbReference type="InterPro" id="IPR046791">
    <property type="entry name" value="Polycystin_dom"/>
</dbReference>
<feature type="domain" description="PLAT" evidence="20">
    <location>
        <begin position="745"/>
        <end position="862"/>
    </location>
</feature>
<dbReference type="SUPFAM" id="SSF49723">
    <property type="entry name" value="Lipase/lipooxygenase domain (PLAT/LH2 domain)"/>
    <property type="match status" value="1"/>
</dbReference>
<dbReference type="InterPro" id="IPR036392">
    <property type="entry name" value="PLAT/LH2_dom_sf"/>
</dbReference>
<evidence type="ECO:0000256" key="2">
    <source>
        <dbReference type="ARBA" id="ARBA00004651"/>
    </source>
</evidence>
<feature type="transmembrane region" description="Helical" evidence="19">
    <location>
        <begin position="1627"/>
        <end position="1648"/>
    </location>
</feature>
<dbReference type="Pfam" id="PF01825">
    <property type="entry name" value="GPS"/>
    <property type="match status" value="1"/>
</dbReference>
<evidence type="ECO:0000256" key="4">
    <source>
        <dbReference type="ARBA" id="ARBA00022448"/>
    </source>
</evidence>
<evidence type="ECO:0000256" key="19">
    <source>
        <dbReference type="SAM" id="Phobius"/>
    </source>
</evidence>
<dbReference type="InterPro" id="IPR003915">
    <property type="entry name" value="PKD_2"/>
</dbReference>
<evidence type="ECO:0000256" key="8">
    <source>
        <dbReference type="ARBA" id="ARBA00022989"/>
    </source>
</evidence>
<evidence type="ECO:0008006" key="24">
    <source>
        <dbReference type="Google" id="ProtNLM"/>
    </source>
</evidence>
<dbReference type="PANTHER" id="PTHR10877">
    <property type="entry name" value="POLYCYSTIN FAMILY MEMBER"/>
    <property type="match status" value="1"/>
</dbReference>
<sequence length="1808" mass="206067">MNTTFTINCSGWMDHDQPLTYEFAYVNYFQESVIFVSHEPYSASVVLPMGHESNDFKLKLKVQISDHLGAAATWSIEIQVKPTDFGNGKLRELISGDDGLLKEAKKRGDLQGMVQIINSVGSILNYNGRQTEESERGNLTEAEKEKAEEGTDTRIELRLVILMDLSEFHISTVGQIKLLASAIDVTTEVHSEVDTKAQELVLFSFEQMTAVLATESQNNVGFMAVKETVSSMLGGIANVLLSSAFMANVDAKDSMENITGYTGNSNSTTAGIVSVKERARNRTLKLLSIIDDLSHVVMENVVAGEPAVVIQTRTFNLTVQKTLLADLGGSTISDEYTKITLPSTEDMGISYGPNGTQKYTSVEIVMTAIDSNLHTWSNTSKQVKSYSVGLHLKDGKQQPLNTSNFKNDADIYIPRNASELSKYQEFNVIPLGDNKFIQYHAIDVNSSNYSVHIQLRPVNESIQQLTVLLRYNERPSPEKFDFNWTIPNFSDCSFRNVSNNATNSSATKSTETEHEVVLIDVERDCVKDPYIVSISNDIVTKMGKYYVGVLYEQLEGQPEAEPSKSSPTSERNRRDIPIACRVGHGRMKRSCVIIPPPPPKPTTPSKLQYGTKPSTVDFQGNTFNPNDTEHYLIRVFSSNCLFWDEINENWINKGCKVGEETRPDLIHCQCNHLTSFASDFLVAPNPIDFDKVFSADLSKNFVVLLVVCLLFGFYILLVVIARKFDKKDLDKLGATAVRNRAEASFSYLISIHTGVRQNAGTTSSVYIVLSGDEWESTPMPLVDQDRKVFQRGQENNFVITIPRRLGNLTHIRIWHDNYGSSPSWYLSRVSVDELRTEERWYFICERWLAVEEDDGRVERLLPVASEQELTHFQHLFVSKTVRELGDGHLWFSVVTRPATSPFTRVQRISCCLSLLCCTMVTNAMFYQMGGEGEKSAMIAIGSHEFDLRGFIIGIQASFIVFPVNFALVQIFRSVRPKQMKQGSDIQAIEDPAFADISRCSSAATLQNASSEAQIIEKEEKEDNKKDNNPKKKSKKGLPHGFVYVAWVLCFLSSVTSAVFTVFYSLSWGPEIANKWLLAFVTSFFQSILIIQPLKVVLAALLFAIIIKKPMDANDDTSDKKEIKGNPDDKETGDDILLDYDEDDDRYRPPDEDFLKTARVQRLKEVRMSEILKEIITYFIFLMLLLLVAYGNKDPNMYLLRKTLHETFVDLDQLGVDLGDASDVDLFWHWGRETLVPNLYPGVLYNNKSDKYTGFISDRNNYLVGISRFRQARVEKDSCKVSPPFQRYFNNCFAEYSLFNEEKTDYDIGWKFLNKSKTNSRRRRSVDEQFAFSKGDKALKEFGDSSKVRTRRTIEPVYTSTSGRQQRRKKRPGNTAKNYYVWVDQQTRAVFVEFTVYNANTNLFGIAFLFVEFLPTGGAFPYAHFVVSRLYSYVGPFSNFILACQIFLILFMFYFMYREGKAIYKQRKAYFNGFFNWMEVAMIVCEFIMVILFLGRLWEVDKNLMKLRYNPKDFVSFQYAGAADESLSLIMGLLVFLVTLRFLKLFRFNKRMSLLGSTIRECAKPLGAFCISFMILFLAYAILAVLVFGLDNDKFKDFLTTIETQTSIILGDFDYEELERTNRLLGPIYFFTFMYFSVFYLLNMFMAIINDSFAEVKASNDKQRNEYEMAEFILSRFKESLGLSRNRVGTSKSNPFANPSSGFPSSPPFLPSDYKHREEDSFSERSWREIDDWSTTSDDGRSRPITHNVLRKLSALNKHLDQLTEFVEKNDKQEAHSDKLLFDMINDIQGEKEFDDELYDDISLVPTRM</sequence>
<evidence type="ECO:0000256" key="9">
    <source>
        <dbReference type="ARBA" id="ARBA00023054"/>
    </source>
</evidence>
<dbReference type="Pfam" id="PF02010">
    <property type="entry name" value="REJ"/>
    <property type="match status" value="1"/>
</dbReference>
<evidence type="ECO:0000256" key="18">
    <source>
        <dbReference type="SAM" id="MobiDB-lite"/>
    </source>
</evidence>
<dbReference type="InterPro" id="IPR042060">
    <property type="entry name" value="PLAT_polycystin1"/>
</dbReference>
<feature type="domain" description="REJ" evidence="21">
    <location>
        <begin position="1"/>
        <end position="374"/>
    </location>
</feature>
<feature type="transmembrane region" description="Helical" evidence="19">
    <location>
        <begin position="1436"/>
        <end position="1456"/>
    </location>
</feature>
<keyword evidence="4" id="KW-0813">Transport</keyword>
<dbReference type="SMART" id="SM00308">
    <property type="entry name" value="LH2"/>
    <property type="match status" value="1"/>
</dbReference>
<dbReference type="GO" id="GO:0005262">
    <property type="term" value="F:calcium channel activity"/>
    <property type="evidence" value="ECO:0007669"/>
    <property type="project" value="TreeGrafter"/>
</dbReference>
<feature type="transmembrane region" description="Helical" evidence="19">
    <location>
        <begin position="1040"/>
        <end position="1063"/>
    </location>
</feature>
<protein>
    <recommendedName>
        <fullName evidence="24">Polycystic kidney disease protein 1-like 2</fullName>
    </recommendedName>
</protein>
<dbReference type="CDD" id="cd01752">
    <property type="entry name" value="PLAT_polycystin"/>
    <property type="match status" value="1"/>
</dbReference>
<dbReference type="GO" id="GO:0005929">
    <property type="term" value="C:cilium"/>
    <property type="evidence" value="ECO:0007669"/>
    <property type="project" value="UniProtKB-SubCell"/>
</dbReference>
<evidence type="ECO:0000256" key="7">
    <source>
        <dbReference type="ARBA" id="ARBA00022729"/>
    </source>
</evidence>
<reference evidence="22" key="1">
    <citation type="submission" date="2023-01" db="EMBL/GenBank/DDBJ databases">
        <title>Genome assembly of the deep-sea coral Lophelia pertusa.</title>
        <authorList>
            <person name="Herrera S."/>
            <person name="Cordes E."/>
        </authorList>
    </citation>
    <scope>NUCLEOTIDE SEQUENCE</scope>
    <source>
        <strain evidence="22">USNM1676648</strain>
        <tissue evidence="22">Polyp</tissue>
    </source>
</reference>
<dbReference type="Gene3D" id="2.60.220.50">
    <property type="match status" value="1"/>
</dbReference>
<evidence type="ECO:0000256" key="17">
    <source>
        <dbReference type="PROSITE-ProRule" id="PRU00152"/>
    </source>
</evidence>
<feature type="transmembrane region" description="Helical" evidence="19">
    <location>
        <begin position="1083"/>
        <end position="1106"/>
    </location>
</feature>
<gene>
    <name evidence="22" type="ORF">OS493_015642</name>
</gene>
<comment type="subcellular location">
    <subcellularLocation>
        <location evidence="2">Cell membrane</location>
        <topology evidence="2">Multi-pass membrane protein</topology>
    </subcellularLocation>
    <subcellularLocation>
        <location evidence="1">Cell projection</location>
        <location evidence="1">Cilium</location>
    </subcellularLocation>
</comment>
<evidence type="ECO:0000259" key="21">
    <source>
        <dbReference type="PROSITE" id="PS51111"/>
    </source>
</evidence>
<dbReference type="Proteomes" id="UP001163046">
    <property type="component" value="Unassembled WGS sequence"/>
</dbReference>
<dbReference type="Gene3D" id="2.60.60.20">
    <property type="entry name" value="PLAT/LH2 domain"/>
    <property type="match status" value="1"/>
</dbReference>
<keyword evidence="7" id="KW-0732">Signal</keyword>
<keyword evidence="5" id="KW-1003">Cell membrane</keyword>
<feature type="disulfide bond" evidence="16">
    <location>
        <begin position="1278"/>
        <end position="1291"/>
    </location>
</feature>
<dbReference type="OrthoDB" id="5964820at2759"/>
<keyword evidence="12" id="KW-1015">Disulfide bond</keyword>